<evidence type="ECO:0000313" key="2">
    <source>
        <dbReference type="EMBL" id="SVA46739.1"/>
    </source>
</evidence>
<protein>
    <recommendedName>
        <fullName evidence="1">NAD-dependent epimerase/dehydratase domain-containing protein</fullName>
    </recommendedName>
</protein>
<dbReference type="InterPro" id="IPR001509">
    <property type="entry name" value="Epimerase_deHydtase"/>
</dbReference>
<feature type="domain" description="NAD-dependent epimerase/dehydratase" evidence="1">
    <location>
        <begin position="3"/>
        <end position="217"/>
    </location>
</feature>
<accession>A0A381W2G8</accession>
<dbReference type="GO" id="GO:0004029">
    <property type="term" value="F:aldehyde dehydrogenase (NAD+) activity"/>
    <property type="evidence" value="ECO:0007669"/>
    <property type="project" value="TreeGrafter"/>
</dbReference>
<dbReference type="Gene3D" id="3.40.50.720">
    <property type="entry name" value="NAD(P)-binding Rossmann-like Domain"/>
    <property type="match status" value="1"/>
</dbReference>
<name>A0A381W2G8_9ZZZZ</name>
<dbReference type="InterPro" id="IPR036291">
    <property type="entry name" value="NAD(P)-bd_dom_sf"/>
</dbReference>
<dbReference type="GO" id="GO:0005737">
    <property type="term" value="C:cytoplasm"/>
    <property type="evidence" value="ECO:0007669"/>
    <property type="project" value="TreeGrafter"/>
</dbReference>
<organism evidence="2">
    <name type="scientific">marine metagenome</name>
    <dbReference type="NCBI Taxonomy" id="408172"/>
    <lineage>
        <taxon>unclassified sequences</taxon>
        <taxon>metagenomes</taxon>
        <taxon>ecological metagenomes</taxon>
    </lineage>
</organism>
<gene>
    <name evidence="2" type="ORF">METZ01_LOCUS99593</name>
</gene>
<dbReference type="EMBL" id="UINC01010515">
    <property type="protein sequence ID" value="SVA46739.1"/>
    <property type="molecule type" value="Genomic_DNA"/>
</dbReference>
<dbReference type="AlphaFoldDB" id="A0A381W2G8"/>
<evidence type="ECO:0000259" key="1">
    <source>
        <dbReference type="Pfam" id="PF01370"/>
    </source>
</evidence>
<proteinExistence type="predicted"/>
<sequence>MKVLITGTTGHAGGHALNHFTKEGHEVYALVRPHHIPNLPERERVHWVAGDFADSEIISDTAHQCDAVVHIGASHDDEQERLDANFISAVTAAFDKSGKVFVTTSASVVYNDTQGVPRDEHEPIENPHPLRAWRARHDLEVVGLSERGIRGISLRPGLIYGHAGGWLTGLIFRAKESGKSLHIGEGTNLVSTTHVDTLSDLYLKVVTNESAQGIYNAASDEITCSKDYANLIADYFGPDIEAVCWPLEEARKALGDLADLSCIECIILSDRARSELGWQPIAPSLATELSRGSYRVGPLDPYSH</sequence>
<dbReference type="InterPro" id="IPR051783">
    <property type="entry name" value="NAD(P)-dependent_oxidoreduct"/>
</dbReference>
<reference evidence="2" key="1">
    <citation type="submission" date="2018-05" db="EMBL/GenBank/DDBJ databases">
        <authorList>
            <person name="Lanie J.A."/>
            <person name="Ng W.-L."/>
            <person name="Kazmierczak K.M."/>
            <person name="Andrzejewski T.M."/>
            <person name="Davidsen T.M."/>
            <person name="Wayne K.J."/>
            <person name="Tettelin H."/>
            <person name="Glass J.I."/>
            <person name="Rusch D."/>
            <person name="Podicherti R."/>
            <person name="Tsui H.-C.T."/>
            <person name="Winkler M.E."/>
        </authorList>
    </citation>
    <scope>NUCLEOTIDE SEQUENCE</scope>
</reference>
<dbReference type="PANTHER" id="PTHR48079">
    <property type="entry name" value="PROTEIN YEEZ"/>
    <property type="match status" value="1"/>
</dbReference>
<dbReference type="PANTHER" id="PTHR48079:SF6">
    <property type="entry name" value="NAD(P)-BINDING DOMAIN-CONTAINING PROTEIN-RELATED"/>
    <property type="match status" value="1"/>
</dbReference>
<dbReference type="Pfam" id="PF01370">
    <property type="entry name" value="Epimerase"/>
    <property type="match status" value="1"/>
</dbReference>
<dbReference type="SUPFAM" id="SSF51735">
    <property type="entry name" value="NAD(P)-binding Rossmann-fold domains"/>
    <property type="match status" value="1"/>
</dbReference>